<feature type="transmembrane region" description="Helical" evidence="2">
    <location>
        <begin position="211"/>
        <end position="231"/>
    </location>
</feature>
<proteinExistence type="predicted"/>
<evidence type="ECO:0000313" key="4">
    <source>
        <dbReference type="Proteomes" id="UP001295423"/>
    </source>
</evidence>
<feature type="transmembrane region" description="Helical" evidence="2">
    <location>
        <begin position="292"/>
        <end position="313"/>
    </location>
</feature>
<dbReference type="Pfam" id="PF06912">
    <property type="entry name" value="DUF1275"/>
    <property type="match status" value="1"/>
</dbReference>
<accession>A0AAD2G2B5</accession>
<evidence type="ECO:0008006" key="5">
    <source>
        <dbReference type="Google" id="ProtNLM"/>
    </source>
</evidence>
<feature type="transmembrane region" description="Helical" evidence="2">
    <location>
        <begin position="96"/>
        <end position="113"/>
    </location>
</feature>
<protein>
    <recommendedName>
        <fullName evidence="5">DUF1275 domain-containing protein</fullName>
    </recommendedName>
</protein>
<dbReference type="InterPro" id="IPR010699">
    <property type="entry name" value="DUF1275"/>
</dbReference>
<keyword evidence="2" id="KW-0472">Membrane</keyword>
<feature type="transmembrane region" description="Helical" evidence="2">
    <location>
        <begin position="265"/>
        <end position="286"/>
    </location>
</feature>
<dbReference type="Proteomes" id="UP001295423">
    <property type="component" value="Unassembled WGS sequence"/>
</dbReference>
<feature type="region of interest" description="Disordered" evidence="1">
    <location>
        <begin position="35"/>
        <end position="56"/>
    </location>
</feature>
<name>A0AAD2G2B5_9STRA</name>
<feature type="transmembrane region" description="Helical" evidence="2">
    <location>
        <begin position="185"/>
        <end position="205"/>
    </location>
</feature>
<reference evidence="3" key="1">
    <citation type="submission" date="2023-08" db="EMBL/GenBank/DDBJ databases">
        <authorList>
            <person name="Audoor S."/>
            <person name="Bilcke G."/>
        </authorList>
    </citation>
    <scope>NUCLEOTIDE SEQUENCE</scope>
</reference>
<sequence length="356" mass="39010">MAVEKTSQDPPKVASIDEDEAWMDADEEEVERAIGEIHKGRLQSSARSSKDGRRSSVIQNVRRGSVIMMEAIGKKKDWVKEGISKLMGEDYSKREAAFVLFVGALIAFNNGYVNGACLSGLVSPNNTKKSIAGFTSKYTRSAVYLADNEFEEVGAQVSLIASYFLGSFLSGLLTPNATPYRLEPTYGPTFLIGGLFLTAASILSAKGKGDPYIFCLAAAAAGIQNGIASIFSSNLIRCSLTGSTTDMAITLGQVIRGNRTKVWKAMVLLLLVIAFWLGGLISFYATRHFRNYSLYFSAGLFFFIGVSLVMFLVKEHSVSVKDAILGTWEITQSMRHKMEWPLKPDHHHKNSDVSKV</sequence>
<gene>
    <name evidence="3" type="ORF">CYCCA115_LOCUS18444</name>
</gene>
<dbReference type="PANTHER" id="PTHR37314:SF4">
    <property type="entry name" value="UPF0700 TRANSMEMBRANE PROTEIN YOAK"/>
    <property type="match status" value="1"/>
</dbReference>
<dbReference type="AlphaFoldDB" id="A0AAD2G2B5"/>
<dbReference type="PANTHER" id="PTHR37314">
    <property type="entry name" value="SLR0142 PROTEIN"/>
    <property type="match status" value="1"/>
</dbReference>
<organism evidence="3 4">
    <name type="scientific">Cylindrotheca closterium</name>
    <dbReference type="NCBI Taxonomy" id="2856"/>
    <lineage>
        <taxon>Eukaryota</taxon>
        <taxon>Sar</taxon>
        <taxon>Stramenopiles</taxon>
        <taxon>Ochrophyta</taxon>
        <taxon>Bacillariophyta</taxon>
        <taxon>Bacillariophyceae</taxon>
        <taxon>Bacillariophycidae</taxon>
        <taxon>Bacillariales</taxon>
        <taxon>Bacillariaceae</taxon>
        <taxon>Cylindrotheca</taxon>
    </lineage>
</organism>
<evidence type="ECO:0000256" key="2">
    <source>
        <dbReference type="SAM" id="Phobius"/>
    </source>
</evidence>
<evidence type="ECO:0000256" key="1">
    <source>
        <dbReference type="SAM" id="MobiDB-lite"/>
    </source>
</evidence>
<evidence type="ECO:0000313" key="3">
    <source>
        <dbReference type="EMBL" id="CAJ1960028.1"/>
    </source>
</evidence>
<keyword evidence="4" id="KW-1185">Reference proteome</keyword>
<feature type="region of interest" description="Disordered" evidence="1">
    <location>
        <begin position="1"/>
        <end position="21"/>
    </location>
</feature>
<comment type="caution">
    <text evidence="3">The sequence shown here is derived from an EMBL/GenBank/DDBJ whole genome shotgun (WGS) entry which is preliminary data.</text>
</comment>
<keyword evidence="2" id="KW-0812">Transmembrane</keyword>
<dbReference type="EMBL" id="CAKOGP040002036">
    <property type="protein sequence ID" value="CAJ1960028.1"/>
    <property type="molecule type" value="Genomic_DNA"/>
</dbReference>
<keyword evidence="2" id="KW-1133">Transmembrane helix</keyword>